<accession>A0ABY6LA74</accession>
<dbReference type="Gene3D" id="3.30.420.10">
    <property type="entry name" value="Ribonuclease H-like superfamily/Ribonuclease H"/>
    <property type="match status" value="1"/>
</dbReference>
<feature type="non-terminal residue" evidence="22">
    <location>
        <position position="1"/>
    </location>
</feature>
<evidence type="ECO:0000256" key="13">
    <source>
        <dbReference type="ARBA" id="ARBA00022918"/>
    </source>
</evidence>
<dbReference type="Proteomes" id="UP001235939">
    <property type="component" value="Chromosome 15"/>
</dbReference>
<evidence type="ECO:0000256" key="15">
    <source>
        <dbReference type="ARBA" id="ARBA00023113"/>
    </source>
</evidence>
<dbReference type="InterPro" id="IPR001878">
    <property type="entry name" value="Znf_CCHC"/>
</dbReference>
<keyword evidence="23" id="KW-1185">Reference proteome</keyword>
<keyword evidence="9" id="KW-0378">Hydrolase</keyword>
<evidence type="ECO:0000256" key="1">
    <source>
        <dbReference type="ARBA" id="ARBA00002180"/>
    </source>
</evidence>
<dbReference type="InterPro" id="IPR043502">
    <property type="entry name" value="DNA/RNA_pol_sf"/>
</dbReference>
<feature type="region of interest" description="Disordered" evidence="19">
    <location>
        <begin position="506"/>
        <end position="536"/>
    </location>
</feature>
<feature type="region of interest" description="Disordered" evidence="19">
    <location>
        <begin position="1005"/>
        <end position="1033"/>
    </location>
</feature>
<feature type="compositionally biased region" description="Polar residues" evidence="19">
    <location>
        <begin position="512"/>
        <end position="531"/>
    </location>
</feature>
<keyword evidence="17" id="KW-0511">Multifunctional enzyme</keyword>
<dbReference type="PROSITE" id="PS50994">
    <property type="entry name" value="INTEGRASE"/>
    <property type="match status" value="1"/>
</dbReference>
<dbReference type="Pfam" id="PF22936">
    <property type="entry name" value="Pol_BBD"/>
    <property type="match status" value="2"/>
</dbReference>
<dbReference type="InterPro" id="IPR012337">
    <property type="entry name" value="RNaseH-like_sf"/>
</dbReference>
<protein>
    <recommendedName>
        <fullName evidence="24">Retrovirus-related Pol polyprotein from transposon TNT 1-94</fullName>
    </recommendedName>
</protein>
<sequence>MAGMDNIKMGMNIPKLEGLINWPEYKKNIKLLLTINKVIGVVDGTYRKPIKQEKNEEKEAYVKWESEDAISQLLFTTSVMPDVSQLIIPCSSAKDMWDKLLSVYEQSSGQRLDMLYNQFFNFKKDPTDDISKHISKFESLWNDMQNELTKQENLKLPESMLMCRIINTLPDEYFDFKSVWESVSKEERSVDNLTQRLRLLEIRIQQRDECSASSSTALMANAYENKQNMKGKATKSNEKFQKTRETRECYFCHRKGHLAKDFRTFKMAENIRIPEFNGENFHSWKFRIEAFLEGKGLKRYLYEDPPQLDDKTDWSIKDAQAKGIMTSAMNDSQVSLILNCKTTKDIWNSIHRRYEGDIKKQKIEAKNNLFRMQMKKDENLNQFLLRSEKLLETARILGNSIEEEEFVDAFIKALPTKYNIIVMQLSSISDPGILDIRRIVQLYLERYKFQEKEENPNAYKMFTKENVHFNRNTTFENTRPKRKIQCFICSKYGHKANDCWYNPKNKGENSTRKNNGPQSNTHSWKTRQNVPRATAAKVKEEQTFTTISKEEEIKEDKYQGWILDSGATCHMTSSLEQMKDIQPDERKIVLADGSYTKSNYIGNVKLNGVNHFLILNNVLHVPSLTDNLISVNKLVQENNKVIFDQKGGHIIDQAGYTIITANKVGDLYFIKGNNNKIDITFKVTNIPWEVWHKRLGHINDQYMEIMKKNQLVYKFDYNEQKSMENCISCIKGKYSRKPFKTVTENQSNQPLELLHLDLIGPIKQLSIGSAKYVLTIVDDFSRKIFVKFLHSKSDTLEIFKEFLESTENLLNKRAKCIRSDNGLEFVNQEFENYLKNKGIIHQKTTIYTPPQNGIAERANRSIINGTRTLLVESELPTKFWAEAMHNFVYTKNRTPNKHNLKITPEELFTGKKPTVAHLRTFGCIAEFWIPKEKRAKFDMITHSGIFMGYSSNRKAYRIFNPNTYSIVESRDVKFIENKKGVSLLKSDQNEVQDYCIFKFPEENFDYDSENKPSEESNIQELEEATQQQQNNVVPYLRPSARNKYYCELSSDEEELSDDSRLDPTFDPTEHNLFALDEIPIPNSYEEAINSKNPEYWIEAMQREMNSLQEHQVWDHVYLPKGVKPIKSKWVYSSKVDPSTGQTIFKARLVALGCCQKDGTYFQNICSPVMKSDSFRTLLAYCVLQGWSLIHCDVQTAFLYGKLDEDIYLLPPQGYQPTDENLVCKLNQALYGLKQSSKVWYNTFSDHLVKIGFTRFNSDKCLFEFKIGNSNLILGLYVDDMIIIYSDINILNVAIGKIESKFKLKRNADNFTILGFEITQHENKITLKQEGYINKLLQKYHMQDCKGVSTPMDVNTDFGNFHSSKKIDQHKYQELIGSLLYLACKSRADIAFSVTVLSKYNTDPREIHWNAAKRVLRYLQFTKKLGLVYTVGDTKLEGFTDASWNSKNFKCSFGGIAFKFGNNLISWSCKSLPNVCLSTTDSELYAFTLGVKTSIYIRYLIEELTGKNSYGSGTITIETCVKGKWQTHYLTDVWYVPNFSRNVMSLQSTLDKGFEMKMDKKGCKLFKTTTGEVIVEGKRLPGGLYVDHLRIFGTECFVHVPDEKRRKLDAKSEKGILVGYCSNKDGYRIWMPNSNKVVTSRDVIFKETIPTFSLDIEKRNKELSSNQIDEQNDTQEIEKIESNVQTSDVYNLRDRSNISKPQRYIDAEINIAEGLEPKTYKEAMDSPNAQFWKEAMNEEMNSLTENNVYECTTLQPGQKPIDCKWVLKTKLNSKGEITRYKARLVAKGFAQKKGIDYEETFSPVARHDTIRTLLAIAANEDLKLVQFDIKTAFLYGDLQDQIYIKQPEGFNNGTDLVWKLKKSLYGLKQSPRCWNQKIVNFMKERCLKESTADPCLFFRKTNDHLLIIAIYVDDGIIAGTNEQEIKEFLDELMFSFKITSEPLNYSLGIEIERQPDGSIFINQKAYIKRILEKFNMSQANKVGTPTDNSTVPGEAEILENVPFREAIGSLMHLSCLTRPDITFALNKVSRKLAAPTIYDWEAVKQIFKYLLVLPAIRPGFRGNPDDSGIVSGLSGVFSSSGVEPMNNSKPAAKVNKEQCRICKKFNHKEKDCYFRNKEKQPPIAFIAEQREEYDERSSVTFIFDSGSTCHMINEEKLLDHQKKCDVNINVAKKEEGLLTYNEAVTGVDKENWVKAIQEEKDSLKKNETWDFVNAEEVKGKKILSSRWIFKIKDGGHYEARLVARGNEQKGLDFDETFSPVVSTISLRMLLSLSVKKNLKFKTFDVKTAFLYGHLDEEIFMYLPEGYEDNKICRLKKALYGLRQAPSKWNKRFEAFLKTKGLEQSKLENCIFKNQNGSLILALYVDDGMLFGIDEEEMDNLLEELAQEFEIRI</sequence>
<keyword evidence="14" id="KW-0548">Nucleotidyltransferase</keyword>
<feature type="domain" description="CCHC-type" evidence="20">
    <location>
        <begin position="486"/>
        <end position="499"/>
    </location>
</feature>
<keyword evidence="18" id="KW-0863">Zinc-finger</keyword>
<evidence type="ECO:0000256" key="17">
    <source>
        <dbReference type="ARBA" id="ARBA00023268"/>
    </source>
</evidence>
<evidence type="ECO:0000256" key="8">
    <source>
        <dbReference type="ARBA" id="ARBA00022759"/>
    </source>
</evidence>
<dbReference type="SUPFAM" id="SSF57756">
    <property type="entry name" value="Retrovirus zinc finger-like domains"/>
    <property type="match status" value="1"/>
</dbReference>
<dbReference type="Pfam" id="PF13976">
    <property type="entry name" value="gag_pre-integrs"/>
    <property type="match status" value="1"/>
</dbReference>
<dbReference type="InterPro" id="IPR001584">
    <property type="entry name" value="Integrase_cat-core"/>
</dbReference>
<keyword evidence="14" id="KW-0239">DNA-directed DNA polymerase</keyword>
<dbReference type="Pfam" id="PF00665">
    <property type="entry name" value="rve"/>
    <property type="match status" value="1"/>
</dbReference>
<evidence type="ECO:0000313" key="23">
    <source>
        <dbReference type="Proteomes" id="UP001235939"/>
    </source>
</evidence>
<evidence type="ECO:0000256" key="9">
    <source>
        <dbReference type="ARBA" id="ARBA00022801"/>
    </source>
</evidence>
<keyword evidence="8" id="KW-0255">Endonuclease</keyword>
<evidence type="ECO:0000259" key="20">
    <source>
        <dbReference type="PROSITE" id="PS50158"/>
    </source>
</evidence>
<evidence type="ECO:0000313" key="22">
    <source>
        <dbReference type="EMBL" id="UYV78048.1"/>
    </source>
</evidence>
<evidence type="ECO:0000256" key="2">
    <source>
        <dbReference type="ARBA" id="ARBA00022612"/>
    </source>
</evidence>
<keyword evidence="6" id="KW-0547">Nucleotide-binding</keyword>
<dbReference type="InterPro" id="IPR036875">
    <property type="entry name" value="Znf_CCHC_sf"/>
</dbReference>
<keyword evidence="4" id="KW-0540">Nuclease</keyword>
<evidence type="ECO:0000256" key="19">
    <source>
        <dbReference type="SAM" id="MobiDB-lite"/>
    </source>
</evidence>
<organism evidence="22 23">
    <name type="scientific">Cordylochernes scorpioides</name>
    <dbReference type="NCBI Taxonomy" id="51811"/>
    <lineage>
        <taxon>Eukaryota</taxon>
        <taxon>Metazoa</taxon>
        <taxon>Ecdysozoa</taxon>
        <taxon>Arthropoda</taxon>
        <taxon>Chelicerata</taxon>
        <taxon>Arachnida</taxon>
        <taxon>Pseudoscorpiones</taxon>
        <taxon>Cheliferoidea</taxon>
        <taxon>Chernetidae</taxon>
        <taxon>Cordylochernes</taxon>
    </lineage>
</organism>
<dbReference type="InterPro" id="IPR036397">
    <property type="entry name" value="RNaseH_sf"/>
</dbReference>
<keyword evidence="18" id="KW-0862">Zinc</keyword>
<reference evidence="22 23" key="1">
    <citation type="submission" date="2022-01" db="EMBL/GenBank/DDBJ databases">
        <title>A chromosomal length assembly of Cordylochernes scorpioides.</title>
        <authorList>
            <person name="Zeh D."/>
            <person name="Zeh J."/>
        </authorList>
    </citation>
    <scope>NUCLEOTIDE SEQUENCE [LARGE SCALE GENOMIC DNA]</scope>
    <source>
        <strain evidence="22">IN4F17</strain>
        <tissue evidence="22">Whole Body</tissue>
    </source>
</reference>
<evidence type="ECO:0000259" key="21">
    <source>
        <dbReference type="PROSITE" id="PS50994"/>
    </source>
</evidence>
<keyword evidence="7" id="KW-0064">Aspartyl protease</keyword>
<evidence type="ECO:0000256" key="10">
    <source>
        <dbReference type="ARBA" id="ARBA00022840"/>
    </source>
</evidence>
<dbReference type="PROSITE" id="PS50158">
    <property type="entry name" value="ZF_CCHC"/>
    <property type="match status" value="1"/>
</dbReference>
<evidence type="ECO:0000256" key="11">
    <source>
        <dbReference type="ARBA" id="ARBA00022842"/>
    </source>
</evidence>
<dbReference type="EMBL" id="CP092877">
    <property type="protein sequence ID" value="UYV78048.1"/>
    <property type="molecule type" value="Genomic_DNA"/>
</dbReference>
<dbReference type="InterPro" id="IPR057670">
    <property type="entry name" value="SH3_retrovirus"/>
</dbReference>
<evidence type="ECO:0000256" key="3">
    <source>
        <dbReference type="ARBA" id="ARBA00022670"/>
    </source>
</evidence>
<keyword evidence="11" id="KW-0460">Magnesium</keyword>
<keyword evidence="2" id="KW-1188">Viral release from host cell</keyword>
<dbReference type="Pfam" id="PF07727">
    <property type="entry name" value="RVT_2"/>
    <property type="match status" value="3"/>
</dbReference>
<dbReference type="InterPro" id="IPR039537">
    <property type="entry name" value="Retrotran_Ty1/copia-like"/>
</dbReference>
<evidence type="ECO:0000256" key="14">
    <source>
        <dbReference type="ARBA" id="ARBA00022932"/>
    </source>
</evidence>
<dbReference type="PANTHER" id="PTHR42648">
    <property type="entry name" value="TRANSPOSASE, PUTATIVE-RELATED"/>
    <property type="match status" value="1"/>
</dbReference>
<keyword evidence="10" id="KW-0067">ATP-binding</keyword>
<evidence type="ECO:0000256" key="6">
    <source>
        <dbReference type="ARBA" id="ARBA00022741"/>
    </source>
</evidence>
<dbReference type="SUPFAM" id="SSF56672">
    <property type="entry name" value="DNA/RNA polymerases"/>
    <property type="match status" value="3"/>
</dbReference>
<comment type="function">
    <text evidence="1">The aspartyl protease (PR) mediates the proteolytic cleavages of the Gag and Gag-Pol polyproteins after assembly of the VLP.</text>
</comment>
<evidence type="ECO:0000256" key="4">
    <source>
        <dbReference type="ARBA" id="ARBA00022722"/>
    </source>
</evidence>
<dbReference type="Pfam" id="PF14223">
    <property type="entry name" value="Retrotran_gag_2"/>
    <property type="match status" value="2"/>
</dbReference>
<dbReference type="SMART" id="SM00343">
    <property type="entry name" value="ZnF_C2HC"/>
    <property type="match status" value="3"/>
</dbReference>
<evidence type="ECO:0000256" key="5">
    <source>
        <dbReference type="ARBA" id="ARBA00022723"/>
    </source>
</evidence>
<keyword evidence="14" id="KW-0808">Transferase</keyword>
<evidence type="ECO:0000256" key="18">
    <source>
        <dbReference type="PROSITE-ProRule" id="PRU00047"/>
    </source>
</evidence>
<dbReference type="SUPFAM" id="SSF53098">
    <property type="entry name" value="Ribonuclease H-like"/>
    <property type="match status" value="1"/>
</dbReference>
<dbReference type="InterPro" id="IPR013103">
    <property type="entry name" value="RVT_2"/>
</dbReference>
<dbReference type="InterPro" id="IPR025724">
    <property type="entry name" value="GAG-pre-integrase_dom"/>
</dbReference>
<evidence type="ECO:0000256" key="16">
    <source>
        <dbReference type="ARBA" id="ARBA00023172"/>
    </source>
</evidence>
<keyword evidence="3" id="KW-0645">Protease</keyword>
<name>A0ABY6LA74_9ARAC</name>
<dbReference type="CDD" id="cd09272">
    <property type="entry name" value="RNase_HI_RT_Ty1"/>
    <property type="match status" value="1"/>
</dbReference>
<keyword evidence="15" id="KW-0917">Virion maturation</keyword>
<dbReference type="PANTHER" id="PTHR42648:SF11">
    <property type="entry name" value="TRANSPOSON TY4-P GAG-POL POLYPROTEIN"/>
    <property type="match status" value="1"/>
</dbReference>
<evidence type="ECO:0000256" key="12">
    <source>
        <dbReference type="ARBA" id="ARBA00022908"/>
    </source>
</evidence>
<keyword evidence="13" id="KW-0695">RNA-directed DNA polymerase</keyword>
<dbReference type="InterPro" id="IPR054722">
    <property type="entry name" value="PolX-like_BBD"/>
</dbReference>
<proteinExistence type="predicted"/>
<evidence type="ECO:0008006" key="24">
    <source>
        <dbReference type="Google" id="ProtNLM"/>
    </source>
</evidence>
<keyword evidence="12" id="KW-0229">DNA integration</keyword>
<feature type="domain" description="Integrase catalytic" evidence="21">
    <location>
        <begin position="746"/>
        <end position="912"/>
    </location>
</feature>
<gene>
    <name evidence="22" type="ORF">LAZ67_15003307</name>
</gene>
<evidence type="ECO:0000256" key="7">
    <source>
        <dbReference type="ARBA" id="ARBA00022750"/>
    </source>
</evidence>
<dbReference type="Pfam" id="PF25597">
    <property type="entry name" value="SH3_retrovirus"/>
    <property type="match status" value="2"/>
</dbReference>
<keyword evidence="16" id="KW-0233">DNA recombination</keyword>
<keyword evidence="5" id="KW-0479">Metal-binding</keyword>
<feature type="compositionally biased region" description="Polar residues" evidence="19">
    <location>
        <begin position="1015"/>
        <end position="1032"/>
    </location>
</feature>